<reference evidence="2 3" key="1">
    <citation type="submission" date="2021-02" db="EMBL/GenBank/DDBJ databases">
        <authorList>
            <person name="Vanwijnsberghe S."/>
        </authorList>
    </citation>
    <scope>NUCLEOTIDE SEQUENCE [LARGE SCALE GENOMIC DNA]</scope>
    <source>
        <strain evidence="2 3">R-69776</strain>
    </source>
</reference>
<evidence type="ECO:0000313" key="3">
    <source>
        <dbReference type="Proteomes" id="UP000673821"/>
    </source>
</evidence>
<dbReference type="EMBL" id="CAJNBH010000067">
    <property type="protein sequence ID" value="CAE6864040.1"/>
    <property type="molecule type" value="Genomic_DNA"/>
</dbReference>
<protein>
    <recommendedName>
        <fullName evidence="4">Methyl-accepting chemotaxis protein</fullName>
    </recommendedName>
</protein>
<organism evidence="2 3">
    <name type="scientific">Paraburkholderia nemoris</name>
    <dbReference type="NCBI Taxonomy" id="2793076"/>
    <lineage>
        <taxon>Bacteria</taxon>
        <taxon>Pseudomonadati</taxon>
        <taxon>Pseudomonadota</taxon>
        <taxon>Betaproteobacteria</taxon>
        <taxon>Burkholderiales</taxon>
        <taxon>Burkholderiaceae</taxon>
        <taxon>Paraburkholderia</taxon>
    </lineage>
</organism>
<dbReference type="Proteomes" id="UP000673821">
    <property type="component" value="Unassembled WGS sequence"/>
</dbReference>
<gene>
    <name evidence="2" type="ORF">R69776_08160</name>
</gene>
<evidence type="ECO:0008006" key="4">
    <source>
        <dbReference type="Google" id="ProtNLM"/>
    </source>
</evidence>
<comment type="caution">
    <text evidence="2">The sequence shown here is derived from an EMBL/GenBank/DDBJ whole genome shotgun (WGS) entry which is preliminary data.</text>
</comment>
<sequence>MDNATQQNAALVEQAAAAAASLEDQARALVDAVAVFRLAETDRPSAQEPGRQNWMAPEPSTADA</sequence>
<evidence type="ECO:0000313" key="2">
    <source>
        <dbReference type="EMBL" id="CAE6864040.1"/>
    </source>
</evidence>
<accession>A0ABM8T842</accession>
<proteinExistence type="predicted"/>
<feature type="region of interest" description="Disordered" evidence="1">
    <location>
        <begin position="41"/>
        <end position="64"/>
    </location>
</feature>
<name>A0ABM8T842_9BURK</name>
<evidence type="ECO:0000256" key="1">
    <source>
        <dbReference type="SAM" id="MobiDB-lite"/>
    </source>
</evidence>
<keyword evidence="3" id="KW-1185">Reference proteome</keyword>